<feature type="non-terminal residue" evidence="2">
    <location>
        <position position="57"/>
    </location>
</feature>
<reference evidence="2 3" key="2">
    <citation type="submission" date="2017-09" db="EMBL/GenBank/DDBJ databases">
        <title>Extensive intraspecific genome diversity in a model arbuscular mycorrhizal fungus.</title>
        <authorList>
            <person name="Chen E.C."/>
            <person name="Morin E."/>
            <person name="Beaudet D."/>
            <person name="Noel J."/>
            <person name="Ndikumana S."/>
            <person name="Charron P."/>
            <person name="St-Onge C."/>
            <person name="Giorgi J."/>
            <person name="Grigoriev I.V."/>
            <person name="Roux C."/>
            <person name="Martin F.M."/>
            <person name="Corradi N."/>
        </authorList>
    </citation>
    <scope>NUCLEOTIDE SEQUENCE [LARGE SCALE GENOMIC DNA]</scope>
    <source>
        <strain evidence="2 3">A5</strain>
    </source>
</reference>
<name>A0A2N0NX00_9GLOM</name>
<gene>
    <name evidence="2" type="ORF">RhiirA5_366629</name>
    <name evidence="1" type="ORF">RhiirA5_367986</name>
</gene>
<proteinExistence type="predicted"/>
<reference evidence="2 3" key="1">
    <citation type="submission" date="2016-04" db="EMBL/GenBank/DDBJ databases">
        <title>Genome analyses suggest a sexual origin of heterokaryosis in a supposedly ancient asexual fungus.</title>
        <authorList>
            <person name="Ropars J."/>
            <person name="Sedzielewska K."/>
            <person name="Noel J."/>
            <person name="Charron P."/>
            <person name="Farinelli L."/>
            <person name="Marton T."/>
            <person name="Kruger M."/>
            <person name="Pelin A."/>
            <person name="Brachmann A."/>
            <person name="Corradi N."/>
        </authorList>
    </citation>
    <scope>NUCLEOTIDE SEQUENCE [LARGE SCALE GENOMIC DNA]</scope>
    <source>
        <strain evidence="2 3">A5</strain>
    </source>
</reference>
<dbReference type="Proteomes" id="UP000232722">
    <property type="component" value="Unassembled WGS sequence"/>
</dbReference>
<dbReference type="VEuPathDB" id="FungiDB:FUN_017451"/>
<evidence type="ECO:0000313" key="2">
    <source>
        <dbReference type="EMBL" id="PKB99094.1"/>
    </source>
</evidence>
<dbReference type="VEuPathDB" id="FungiDB:RhiirA1_409562"/>
<comment type="caution">
    <text evidence="2">The sequence shown here is derived from an EMBL/GenBank/DDBJ whole genome shotgun (WGS) entry which is preliminary data.</text>
</comment>
<evidence type="ECO:0000313" key="1">
    <source>
        <dbReference type="EMBL" id="PKB95641.1"/>
    </source>
</evidence>
<dbReference type="AlphaFoldDB" id="A0A2N0NX00"/>
<dbReference type="EMBL" id="LLXJ01004590">
    <property type="protein sequence ID" value="PKB95641.1"/>
    <property type="molecule type" value="Genomic_DNA"/>
</dbReference>
<sequence>MELQDLINELPFDNLMDADEFLHIDDCLKSNEGLTDDEIVSMIKSNNNNEPERRASS</sequence>
<accession>A0A2N0NX00</accession>
<protein>
    <submittedName>
        <fullName evidence="2">Uncharacterized protein</fullName>
    </submittedName>
</protein>
<organism evidence="2 3">
    <name type="scientific">Rhizophagus irregularis</name>
    <dbReference type="NCBI Taxonomy" id="588596"/>
    <lineage>
        <taxon>Eukaryota</taxon>
        <taxon>Fungi</taxon>
        <taxon>Fungi incertae sedis</taxon>
        <taxon>Mucoromycota</taxon>
        <taxon>Glomeromycotina</taxon>
        <taxon>Glomeromycetes</taxon>
        <taxon>Glomerales</taxon>
        <taxon>Glomeraceae</taxon>
        <taxon>Rhizophagus</taxon>
    </lineage>
</organism>
<dbReference type="EMBL" id="LLXJ01002338">
    <property type="protein sequence ID" value="PKB99094.1"/>
    <property type="molecule type" value="Genomic_DNA"/>
</dbReference>
<evidence type="ECO:0000313" key="3">
    <source>
        <dbReference type="Proteomes" id="UP000232722"/>
    </source>
</evidence>